<evidence type="ECO:0000256" key="1">
    <source>
        <dbReference type="SAM" id="MobiDB-lite"/>
    </source>
</evidence>
<proteinExistence type="predicted"/>
<feature type="region of interest" description="Disordered" evidence="1">
    <location>
        <begin position="66"/>
        <end position="88"/>
    </location>
</feature>
<accession>A0AAD5RAC9</accession>
<sequence length="339" mass="38436">MSKKKLPLPVIVMVLHRECHRFCMPGTALEKRIMAVTPREAQLVAQSIQRRLDAAAKRIVKSEKAAEASDHKAAENLVNRNDDNDCQEHLEPADEIPEECAEGGEGVDYSTEGRGEGGELTELELTMLEEYERNRGVILTDFQSLKREENRKRLCRERVRARIYTLGRAMRNIQFSDFEYDLLVRSEQMLEAIVELWNARMEAGSRNDSANLSQKDSTYSDSTRGSSSEDSVEQKEISAAARDKCDNITQMESPITETENASDSLSKPIFDAGSFTPTSTSSGKRVVKTRPRHVLRSGKFPERRIREPHSQSAFIASRTSRHKARSCYKTEKNHRRLTG</sequence>
<organism evidence="2 3">
    <name type="scientific">Parelaphostrongylus tenuis</name>
    <name type="common">Meningeal worm</name>
    <dbReference type="NCBI Taxonomy" id="148309"/>
    <lineage>
        <taxon>Eukaryota</taxon>
        <taxon>Metazoa</taxon>
        <taxon>Ecdysozoa</taxon>
        <taxon>Nematoda</taxon>
        <taxon>Chromadorea</taxon>
        <taxon>Rhabditida</taxon>
        <taxon>Rhabditina</taxon>
        <taxon>Rhabditomorpha</taxon>
        <taxon>Strongyloidea</taxon>
        <taxon>Metastrongylidae</taxon>
        <taxon>Parelaphostrongylus</taxon>
    </lineage>
</organism>
<feature type="compositionally biased region" description="Basic and acidic residues" evidence="1">
    <location>
        <begin position="232"/>
        <end position="246"/>
    </location>
</feature>
<feature type="compositionally biased region" description="Polar residues" evidence="1">
    <location>
        <begin position="247"/>
        <end position="265"/>
    </location>
</feature>
<dbReference type="Proteomes" id="UP001196413">
    <property type="component" value="Unassembled WGS sequence"/>
</dbReference>
<feature type="region of interest" description="Disordered" evidence="1">
    <location>
        <begin position="204"/>
        <end position="290"/>
    </location>
</feature>
<reference evidence="2" key="1">
    <citation type="submission" date="2021-06" db="EMBL/GenBank/DDBJ databases">
        <title>Parelaphostrongylus tenuis whole genome reference sequence.</title>
        <authorList>
            <person name="Garwood T.J."/>
            <person name="Larsen P.A."/>
            <person name="Fountain-Jones N.M."/>
            <person name="Garbe J.R."/>
            <person name="Macchietto M.G."/>
            <person name="Kania S.A."/>
            <person name="Gerhold R.W."/>
            <person name="Richards J.E."/>
            <person name="Wolf T.M."/>
        </authorList>
    </citation>
    <scope>NUCLEOTIDE SEQUENCE</scope>
    <source>
        <strain evidence="2">MNPRO001-30</strain>
        <tissue evidence="2">Meninges</tissue>
    </source>
</reference>
<feature type="compositionally biased region" description="Polar residues" evidence="1">
    <location>
        <begin position="206"/>
        <end position="215"/>
    </location>
</feature>
<gene>
    <name evidence="2" type="ORF">KIN20_033484</name>
</gene>
<evidence type="ECO:0000313" key="3">
    <source>
        <dbReference type="Proteomes" id="UP001196413"/>
    </source>
</evidence>
<keyword evidence="3" id="KW-1185">Reference proteome</keyword>
<dbReference type="AlphaFoldDB" id="A0AAD5RAC9"/>
<feature type="compositionally biased region" description="Basic residues" evidence="1">
    <location>
        <begin position="319"/>
        <end position="339"/>
    </location>
</feature>
<feature type="region of interest" description="Disordered" evidence="1">
    <location>
        <begin position="315"/>
        <end position="339"/>
    </location>
</feature>
<evidence type="ECO:0000313" key="2">
    <source>
        <dbReference type="EMBL" id="KAJ1371519.1"/>
    </source>
</evidence>
<feature type="compositionally biased region" description="Low complexity" evidence="1">
    <location>
        <begin position="216"/>
        <end position="229"/>
    </location>
</feature>
<dbReference type="EMBL" id="JAHQIW010006994">
    <property type="protein sequence ID" value="KAJ1371519.1"/>
    <property type="molecule type" value="Genomic_DNA"/>
</dbReference>
<comment type="caution">
    <text evidence="2">The sequence shown here is derived from an EMBL/GenBank/DDBJ whole genome shotgun (WGS) entry which is preliminary data.</text>
</comment>
<protein>
    <submittedName>
        <fullName evidence="2">Uncharacterized protein</fullName>
    </submittedName>
</protein>
<name>A0AAD5RAC9_PARTN</name>